<evidence type="ECO:0000313" key="3">
    <source>
        <dbReference type="EMBL" id="GAG05268.1"/>
    </source>
</evidence>
<dbReference type="PROSITE" id="PS51194">
    <property type="entry name" value="HELICASE_CTER"/>
    <property type="match status" value="1"/>
</dbReference>
<organism evidence="3">
    <name type="scientific">marine sediment metagenome</name>
    <dbReference type="NCBI Taxonomy" id="412755"/>
    <lineage>
        <taxon>unclassified sequences</taxon>
        <taxon>metagenomes</taxon>
        <taxon>ecological metagenomes</taxon>
    </lineage>
</organism>
<dbReference type="InterPro" id="IPR027417">
    <property type="entry name" value="P-loop_NTPase"/>
</dbReference>
<feature type="non-terminal residue" evidence="3">
    <location>
        <position position="267"/>
    </location>
</feature>
<dbReference type="EMBL" id="BARS01025538">
    <property type="protein sequence ID" value="GAG05268.1"/>
    <property type="molecule type" value="Genomic_DNA"/>
</dbReference>
<name>X0UY90_9ZZZZ</name>
<dbReference type="AlphaFoldDB" id="X0UY90"/>
<feature type="domain" description="Helicase C-terminal" evidence="2">
    <location>
        <begin position="1"/>
        <end position="153"/>
    </location>
</feature>
<dbReference type="InterPro" id="IPR001650">
    <property type="entry name" value="Helicase_C-like"/>
</dbReference>
<dbReference type="InterPro" id="IPR049730">
    <property type="entry name" value="SNF2/RAD54-like_C"/>
</dbReference>
<proteinExistence type="predicted"/>
<dbReference type="PANTHER" id="PTHR45766">
    <property type="entry name" value="DNA ANNEALING HELICASE AND ENDONUCLEASE ZRANB3 FAMILY MEMBER"/>
    <property type="match status" value="1"/>
</dbReference>
<evidence type="ECO:0000256" key="1">
    <source>
        <dbReference type="ARBA" id="ARBA00022801"/>
    </source>
</evidence>
<dbReference type="PANTHER" id="PTHR45766:SF6">
    <property type="entry name" value="SWI_SNF-RELATED MATRIX-ASSOCIATED ACTIN-DEPENDENT REGULATOR OF CHROMATIN SUBFAMILY A-LIKE PROTEIN 1"/>
    <property type="match status" value="1"/>
</dbReference>
<sequence length="267" mass="30081">NDKIIVFTQFADTVEYLKKELTNRGIKALEGVTGDSEDPTALAWRFSPESNKKRDLIERSDELRVLIATDVLSEGQNLQDCAIVVNYDLPWAIIRIVQRAGRVDRIGQKAENILCYSFLPAEGVERIIRLRARVSQRLRENAEVVGTDEAFFEDEHGGQQILDLYNEKAGIFDGEESTEVDLASHAYQIWKNATDRDPKLKKIVPELPSVVFSTRDHETSEEKPEGVLVYLRTAEGTDALKWVNKNGESVTESQFAVLKAAECLPNT</sequence>
<protein>
    <recommendedName>
        <fullName evidence="2">Helicase C-terminal domain-containing protein</fullName>
    </recommendedName>
</protein>
<dbReference type="CDD" id="cd18793">
    <property type="entry name" value="SF2_C_SNF"/>
    <property type="match status" value="1"/>
</dbReference>
<evidence type="ECO:0000259" key="2">
    <source>
        <dbReference type="PROSITE" id="PS51194"/>
    </source>
</evidence>
<accession>X0UY90</accession>
<gene>
    <name evidence="3" type="ORF">S01H1_40337</name>
</gene>
<reference evidence="3" key="1">
    <citation type="journal article" date="2014" name="Front. Microbiol.">
        <title>High frequency of phylogenetically diverse reductive dehalogenase-homologous genes in deep subseafloor sedimentary metagenomes.</title>
        <authorList>
            <person name="Kawai M."/>
            <person name="Futagami T."/>
            <person name="Toyoda A."/>
            <person name="Takaki Y."/>
            <person name="Nishi S."/>
            <person name="Hori S."/>
            <person name="Arai W."/>
            <person name="Tsubouchi T."/>
            <person name="Morono Y."/>
            <person name="Uchiyama I."/>
            <person name="Ito T."/>
            <person name="Fujiyama A."/>
            <person name="Inagaki F."/>
            <person name="Takami H."/>
        </authorList>
    </citation>
    <scope>NUCLEOTIDE SEQUENCE</scope>
    <source>
        <strain evidence="3">Expedition CK06-06</strain>
    </source>
</reference>
<dbReference type="Pfam" id="PF00271">
    <property type="entry name" value="Helicase_C"/>
    <property type="match status" value="1"/>
</dbReference>
<dbReference type="SMART" id="SM00490">
    <property type="entry name" value="HELICc"/>
    <property type="match status" value="1"/>
</dbReference>
<dbReference type="GO" id="GO:0016787">
    <property type="term" value="F:hydrolase activity"/>
    <property type="evidence" value="ECO:0007669"/>
    <property type="project" value="UniProtKB-KW"/>
</dbReference>
<keyword evidence="1" id="KW-0378">Hydrolase</keyword>
<dbReference type="Gene3D" id="3.40.50.300">
    <property type="entry name" value="P-loop containing nucleotide triphosphate hydrolases"/>
    <property type="match status" value="1"/>
</dbReference>
<dbReference type="SUPFAM" id="SSF52540">
    <property type="entry name" value="P-loop containing nucleoside triphosphate hydrolases"/>
    <property type="match status" value="1"/>
</dbReference>
<feature type="non-terminal residue" evidence="3">
    <location>
        <position position="1"/>
    </location>
</feature>
<comment type="caution">
    <text evidence="3">The sequence shown here is derived from an EMBL/GenBank/DDBJ whole genome shotgun (WGS) entry which is preliminary data.</text>
</comment>